<dbReference type="InterPro" id="IPR050266">
    <property type="entry name" value="AB_hydrolase_sf"/>
</dbReference>
<name>A0ABT7IC83_9GAMM</name>
<dbReference type="InterPro" id="IPR000639">
    <property type="entry name" value="Epox_hydrolase-like"/>
</dbReference>
<evidence type="ECO:0000259" key="1">
    <source>
        <dbReference type="Pfam" id="PF00561"/>
    </source>
</evidence>
<dbReference type="Pfam" id="PF00561">
    <property type="entry name" value="Abhydrolase_1"/>
    <property type="match status" value="1"/>
</dbReference>
<dbReference type="GO" id="GO:0016787">
    <property type="term" value="F:hydrolase activity"/>
    <property type="evidence" value="ECO:0007669"/>
    <property type="project" value="UniProtKB-KW"/>
</dbReference>
<keyword evidence="2" id="KW-0378">Hydrolase</keyword>
<dbReference type="PRINTS" id="PR00111">
    <property type="entry name" value="ABHYDROLASE"/>
</dbReference>
<accession>A0ABT7IC83</accession>
<dbReference type="PANTHER" id="PTHR43798">
    <property type="entry name" value="MONOACYLGLYCEROL LIPASE"/>
    <property type="match status" value="1"/>
</dbReference>
<reference evidence="2 3" key="1">
    <citation type="submission" date="2023-06" db="EMBL/GenBank/DDBJ databases">
        <title>Marinobacter azerbaijanicus a moderately halophilic, isolated from Urmia Lake in Azerbaijan region of Iran.</title>
        <authorList>
            <person name="Sanchez-Porro C."/>
            <person name="Aghdam E.M."/>
            <person name="Saheb S.M."/>
            <person name="Tarhriz V."/>
            <person name="Kazemi E."/>
            <person name="Ammozegar M.A."/>
            <person name="Ventosa A."/>
            <person name="Hejazi M.S."/>
        </authorList>
    </citation>
    <scope>NUCLEOTIDE SEQUENCE [LARGE SCALE GENOMIC DNA]</scope>
    <source>
        <strain evidence="2 3">TBZ242</strain>
    </source>
</reference>
<proteinExistence type="predicted"/>
<comment type="caution">
    <text evidence="2">The sequence shown here is derived from an EMBL/GenBank/DDBJ whole genome shotgun (WGS) entry which is preliminary data.</text>
</comment>
<dbReference type="PANTHER" id="PTHR43798:SF33">
    <property type="entry name" value="HYDROLASE, PUTATIVE (AFU_ORTHOLOGUE AFUA_2G14860)-RELATED"/>
    <property type="match status" value="1"/>
</dbReference>
<organism evidence="2 3">
    <name type="scientific">Marinobacter azerbaijanicus</name>
    <dbReference type="NCBI Taxonomy" id="3050455"/>
    <lineage>
        <taxon>Bacteria</taxon>
        <taxon>Pseudomonadati</taxon>
        <taxon>Pseudomonadota</taxon>
        <taxon>Gammaproteobacteria</taxon>
        <taxon>Pseudomonadales</taxon>
        <taxon>Marinobacteraceae</taxon>
        <taxon>Marinobacter</taxon>
    </lineage>
</organism>
<evidence type="ECO:0000313" key="2">
    <source>
        <dbReference type="EMBL" id="MDL0431765.1"/>
    </source>
</evidence>
<feature type="domain" description="AB hydrolase-1" evidence="1">
    <location>
        <begin position="34"/>
        <end position="274"/>
    </location>
</feature>
<dbReference type="PRINTS" id="PR00412">
    <property type="entry name" value="EPOXHYDRLASE"/>
</dbReference>
<dbReference type="InterPro" id="IPR000073">
    <property type="entry name" value="AB_hydrolase_1"/>
</dbReference>
<gene>
    <name evidence="2" type="ORF">QPM17_11540</name>
</gene>
<evidence type="ECO:0000313" key="3">
    <source>
        <dbReference type="Proteomes" id="UP001227964"/>
    </source>
</evidence>
<sequence>MDQPITSHRIYLQKPEFHLHYLEARTGNQGDDEVILLVHGWPTSSYLYRHMMVPLSAHHRVIAIDLPGFGGSDKDPNASFSFRYHASILQAFVDQLGIQKVHLVVHDLGGPIALWWAQQNQQMIASYVLLDTIVYPDFSWAVKLFVLMTMAVGVRTWFSSPSGISFAMRLGVRNKKRLTREVLAGYQAPYTGTADDAGARKALLRSAHRLHVDGFKTIADSLEGIQQPTCLIYAEKDRILPEVAKTMKRVAAAIPQATTHCIADCGHFLQEEKPEAVVEILSRFYRGEL</sequence>
<dbReference type="SUPFAM" id="SSF53474">
    <property type="entry name" value="alpha/beta-Hydrolases"/>
    <property type="match status" value="1"/>
</dbReference>
<dbReference type="Proteomes" id="UP001227964">
    <property type="component" value="Unassembled WGS sequence"/>
</dbReference>
<dbReference type="InterPro" id="IPR029058">
    <property type="entry name" value="AB_hydrolase_fold"/>
</dbReference>
<keyword evidence="3" id="KW-1185">Reference proteome</keyword>
<protein>
    <submittedName>
        <fullName evidence="2">Alpha/beta fold hydrolase</fullName>
    </submittedName>
</protein>
<dbReference type="Gene3D" id="3.40.50.1820">
    <property type="entry name" value="alpha/beta hydrolase"/>
    <property type="match status" value="1"/>
</dbReference>
<dbReference type="EMBL" id="JASSVS010000005">
    <property type="protein sequence ID" value="MDL0431765.1"/>
    <property type="molecule type" value="Genomic_DNA"/>
</dbReference>
<dbReference type="RefSeq" id="WP_285390891.1">
    <property type="nucleotide sequence ID" value="NZ_JASSVS010000005.1"/>
</dbReference>